<dbReference type="SUPFAM" id="SSF57667">
    <property type="entry name" value="beta-beta-alpha zinc fingers"/>
    <property type="match status" value="1"/>
</dbReference>
<dbReference type="PROSITE" id="PS00028">
    <property type="entry name" value="ZINC_FINGER_C2H2_1"/>
    <property type="match status" value="1"/>
</dbReference>
<organism evidence="8 9">
    <name type="scientific">Colocasia esculenta</name>
    <name type="common">Wild taro</name>
    <name type="synonym">Arum esculentum</name>
    <dbReference type="NCBI Taxonomy" id="4460"/>
    <lineage>
        <taxon>Eukaryota</taxon>
        <taxon>Viridiplantae</taxon>
        <taxon>Streptophyta</taxon>
        <taxon>Embryophyta</taxon>
        <taxon>Tracheophyta</taxon>
        <taxon>Spermatophyta</taxon>
        <taxon>Magnoliopsida</taxon>
        <taxon>Liliopsida</taxon>
        <taxon>Araceae</taxon>
        <taxon>Aroideae</taxon>
        <taxon>Colocasieae</taxon>
        <taxon>Colocasia</taxon>
    </lineage>
</organism>
<dbReference type="GO" id="GO:0009788">
    <property type="term" value="P:negative regulation of abscisic acid-activated signaling pathway"/>
    <property type="evidence" value="ECO:0007669"/>
    <property type="project" value="InterPro"/>
</dbReference>
<dbReference type="Gene3D" id="3.30.160.60">
    <property type="entry name" value="Classic Zinc Finger"/>
    <property type="match status" value="1"/>
</dbReference>
<evidence type="ECO:0000256" key="2">
    <source>
        <dbReference type="ARBA" id="ARBA00022723"/>
    </source>
</evidence>
<dbReference type="AlphaFoldDB" id="A0A843UPU5"/>
<evidence type="ECO:0000256" key="1">
    <source>
        <dbReference type="ARBA" id="ARBA00004123"/>
    </source>
</evidence>
<keyword evidence="5" id="KW-0539">Nucleus</keyword>
<dbReference type="EMBL" id="NMUH01000663">
    <property type="protein sequence ID" value="MQL82943.1"/>
    <property type="molecule type" value="Genomic_DNA"/>
</dbReference>
<protein>
    <recommendedName>
        <fullName evidence="7">C2H2-type domain-containing protein</fullName>
    </recommendedName>
</protein>
<evidence type="ECO:0000256" key="3">
    <source>
        <dbReference type="ARBA" id="ARBA00022771"/>
    </source>
</evidence>
<gene>
    <name evidence="8" type="ORF">Taro_015433</name>
</gene>
<dbReference type="Proteomes" id="UP000652761">
    <property type="component" value="Unassembled WGS sequence"/>
</dbReference>
<evidence type="ECO:0000256" key="6">
    <source>
        <dbReference type="PROSITE-ProRule" id="PRU00042"/>
    </source>
</evidence>
<evidence type="ECO:0000259" key="7">
    <source>
        <dbReference type="PROSITE" id="PS50157"/>
    </source>
</evidence>
<dbReference type="PANTHER" id="PTHR47287">
    <property type="entry name" value="C2H2 AND C2HC ZINC FINGERS SUPERFAMILY PROTEIN"/>
    <property type="match status" value="1"/>
</dbReference>
<evidence type="ECO:0000313" key="9">
    <source>
        <dbReference type="Proteomes" id="UP000652761"/>
    </source>
</evidence>
<comment type="subcellular location">
    <subcellularLocation>
        <location evidence="1">Nucleus</location>
    </subcellularLocation>
</comment>
<dbReference type="GO" id="GO:0008270">
    <property type="term" value="F:zinc ion binding"/>
    <property type="evidence" value="ECO:0007669"/>
    <property type="project" value="UniProtKB-KW"/>
</dbReference>
<dbReference type="PROSITE" id="PS50157">
    <property type="entry name" value="ZINC_FINGER_C2H2_2"/>
    <property type="match status" value="1"/>
</dbReference>
<reference evidence="8" key="1">
    <citation type="submission" date="2017-07" db="EMBL/GenBank/DDBJ databases">
        <title>Taro Niue Genome Assembly and Annotation.</title>
        <authorList>
            <person name="Atibalentja N."/>
            <person name="Keating K."/>
            <person name="Fields C.J."/>
        </authorList>
    </citation>
    <scope>NUCLEOTIDE SEQUENCE</scope>
    <source>
        <strain evidence="8">Niue_2</strain>
        <tissue evidence="8">Leaf</tissue>
    </source>
</reference>
<dbReference type="GO" id="GO:0005634">
    <property type="term" value="C:nucleus"/>
    <property type="evidence" value="ECO:0007669"/>
    <property type="project" value="UniProtKB-SubCell"/>
</dbReference>
<dbReference type="OrthoDB" id="1933825at2759"/>
<name>A0A843UPU5_COLES</name>
<evidence type="ECO:0000256" key="5">
    <source>
        <dbReference type="ARBA" id="ARBA00023242"/>
    </source>
</evidence>
<comment type="caution">
    <text evidence="8">The sequence shown here is derived from an EMBL/GenBank/DDBJ whole genome shotgun (WGS) entry which is preliminary data.</text>
</comment>
<proteinExistence type="predicted"/>
<accession>A0A843UPU5</accession>
<dbReference type="PANTHER" id="PTHR47287:SF15">
    <property type="entry name" value="ZINC FINGER PROTEIN 3-LIKE"/>
    <property type="match status" value="1"/>
</dbReference>
<evidence type="ECO:0000313" key="8">
    <source>
        <dbReference type="EMBL" id="MQL82943.1"/>
    </source>
</evidence>
<dbReference type="InterPro" id="IPR036236">
    <property type="entry name" value="Znf_C2H2_sf"/>
</dbReference>
<keyword evidence="9" id="KW-1185">Reference proteome</keyword>
<keyword evidence="3 6" id="KW-0863">Zinc-finger</keyword>
<sequence>MELEPKAFSSLDLTLSRNAVDLGAEATSFPNPAARVFSCNYCHRKFYSSQALGGHQNAHKRERSLAKRSRELSMSIRPHAAGAGGSPAGAFLFEGRAGAPLYNMARFERRGVGFSSAGERPAVPAWPGWYVGLEDKEELDLLPS</sequence>
<keyword evidence="4" id="KW-0862">Zinc</keyword>
<evidence type="ECO:0000256" key="4">
    <source>
        <dbReference type="ARBA" id="ARBA00022833"/>
    </source>
</evidence>
<dbReference type="InterPro" id="IPR044246">
    <property type="entry name" value="ZFP3-like"/>
</dbReference>
<dbReference type="InterPro" id="IPR013087">
    <property type="entry name" value="Znf_C2H2_type"/>
</dbReference>
<feature type="domain" description="C2H2-type" evidence="7">
    <location>
        <begin position="37"/>
        <end position="64"/>
    </location>
</feature>
<keyword evidence="2" id="KW-0479">Metal-binding</keyword>